<dbReference type="InterPro" id="IPR011342">
    <property type="entry name" value="Shikimate_DH"/>
</dbReference>
<dbReference type="GO" id="GO:0009073">
    <property type="term" value="P:aromatic amino acid family biosynthetic process"/>
    <property type="evidence" value="ECO:0007669"/>
    <property type="project" value="UniProtKB-KW"/>
</dbReference>
<dbReference type="InterPro" id="IPR036291">
    <property type="entry name" value="NAD(P)-bd_dom_sf"/>
</dbReference>
<keyword evidence="5 8" id="KW-0560">Oxidoreductase</keyword>
<comment type="function">
    <text evidence="8">Involved in the biosynthesis of the chorismate, which leads to the biosynthesis of aromatic amino acids. Catalyzes the reversible NADPH linked reduction of 3-dehydroshikimate (DHSA) to yield shikimate (SA).</text>
</comment>
<dbReference type="NCBIfam" id="TIGR00507">
    <property type="entry name" value="aroE"/>
    <property type="match status" value="1"/>
</dbReference>
<evidence type="ECO:0000259" key="9">
    <source>
        <dbReference type="Pfam" id="PF01488"/>
    </source>
</evidence>
<evidence type="ECO:0000256" key="5">
    <source>
        <dbReference type="ARBA" id="ARBA00023002"/>
    </source>
</evidence>
<dbReference type="SUPFAM" id="SSF53223">
    <property type="entry name" value="Aminoacid dehydrogenase-like, N-terminal domain"/>
    <property type="match status" value="1"/>
</dbReference>
<accession>A0A0K6IWW3</accession>
<evidence type="ECO:0000256" key="8">
    <source>
        <dbReference type="HAMAP-Rule" id="MF_00222"/>
    </source>
</evidence>
<gene>
    <name evidence="8" type="primary">aroE</name>
    <name evidence="12" type="ORF">Ga0061068_10924</name>
</gene>
<dbReference type="Pfam" id="PF08501">
    <property type="entry name" value="Shikimate_dh_N"/>
    <property type="match status" value="1"/>
</dbReference>
<dbReference type="Proteomes" id="UP000182108">
    <property type="component" value="Unassembled WGS sequence"/>
</dbReference>
<comment type="pathway">
    <text evidence="1 8">Metabolic intermediate biosynthesis; chorismate biosynthesis; chorismate from D-erythrose 4-phosphate and phosphoenolpyruvate: step 4/7.</text>
</comment>
<dbReference type="HAMAP" id="MF_00222">
    <property type="entry name" value="Shikimate_DH_AroE"/>
    <property type="match status" value="1"/>
</dbReference>
<dbReference type="GO" id="GO:0019632">
    <property type="term" value="P:shikimate metabolic process"/>
    <property type="evidence" value="ECO:0007669"/>
    <property type="project" value="InterPro"/>
</dbReference>
<feature type="binding site" evidence="8">
    <location>
        <position position="62"/>
    </location>
    <ligand>
        <name>shikimate</name>
        <dbReference type="ChEBI" id="CHEBI:36208"/>
    </ligand>
</feature>
<evidence type="ECO:0000313" key="13">
    <source>
        <dbReference type="Proteomes" id="UP000182108"/>
    </source>
</evidence>
<feature type="domain" description="Shikimate dehydrogenase substrate binding N-terminal" evidence="10">
    <location>
        <begin position="7"/>
        <end position="89"/>
    </location>
</feature>
<dbReference type="Pfam" id="PF01488">
    <property type="entry name" value="Shikimate_DH"/>
    <property type="match status" value="1"/>
</dbReference>
<reference evidence="13" key="1">
    <citation type="submission" date="2015-08" db="EMBL/GenBank/DDBJ databases">
        <authorList>
            <person name="Babu N.S."/>
            <person name="Beckwith C.J."/>
            <person name="Beseler K.G."/>
            <person name="Brison A."/>
            <person name="Carone J.V."/>
            <person name="Caskin T.P."/>
            <person name="Diamond M."/>
            <person name="Durham M.E."/>
            <person name="Foxe J.M."/>
            <person name="Go M."/>
            <person name="Henderson B.A."/>
            <person name="Jones I.B."/>
            <person name="McGettigan J.A."/>
            <person name="Micheletti S.J."/>
            <person name="Nasrallah M.E."/>
            <person name="Ortiz D."/>
            <person name="Piller C.R."/>
            <person name="Privatt S.R."/>
            <person name="Schneider S.L."/>
            <person name="Sharp S."/>
            <person name="Smith T.C."/>
            <person name="Stanton J.D."/>
            <person name="Ullery H.E."/>
            <person name="Wilson R.J."/>
            <person name="Serrano M.G."/>
            <person name="Buck G."/>
            <person name="Lee V."/>
            <person name="Wang Y."/>
            <person name="Carvalho R."/>
            <person name="Voegtly L."/>
            <person name="Shi R."/>
            <person name="Duckworth R."/>
            <person name="Johnson A."/>
            <person name="Loviza R."/>
            <person name="Walstead R."/>
            <person name="Shah Z."/>
            <person name="Kiflezghi M."/>
            <person name="Wade K."/>
            <person name="Ball S.L."/>
            <person name="Bradley K.W."/>
            <person name="Asai D.J."/>
            <person name="Bowman C.A."/>
            <person name="Russell D.A."/>
            <person name="Pope W.H."/>
            <person name="Jacobs-Sera D."/>
            <person name="Hendrix R.W."/>
            <person name="Hatfull G.F."/>
        </authorList>
    </citation>
    <scope>NUCLEOTIDE SEQUENCE [LARGE SCALE GENOMIC DNA]</scope>
    <source>
        <strain evidence="13">JCM 19170</strain>
    </source>
</reference>
<dbReference type="UniPathway" id="UPA00053">
    <property type="reaction ID" value="UER00087"/>
</dbReference>
<keyword evidence="3 8" id="KW-0028">Amino-acid biosynthesis</keyword>
<feature type="binding site" evidence="8">
    <location>
        <position position="87"/>
    </location>
    <ligand>
        <name>shikimate</name>
        <dbReference type="ChEBI" id="CHEBI:36208"/>
    </ligand>
</feature>
<evidence type="ECO:0000313" key="12">
    <source>
        <dbReference type="EMBL" id="CUB07595.1"/>
    </source>
</evidence>
<keyword evidence="13" id="KW-1185">Reference proteome</keyword>
<dbReference type="GO" id="GO:0009423">
    <property type="term" value="P:chorismate biosynthetic process"/>
    <property type="evidence" value="ECO:0007669"/>
    <property type="project" value="UniProtKB-UniRule"/>
</dbReference>
<keyword evidence="4 8" id="KW-0521">NADP</keyword>
<dbReference type="PANTHER" id="PTHR21089">
    <property type="entry name" value="SHIKIMATE DEHYDROGENASE"/>
    <property type="match status" value="1"/>
</dbReference>
<feature type="binding site" evidence="8">
    <location>
        <position position="221"/>
    </location>
    <ligand>
        <name>shikimate</name>
        <dbReference type="ChEBI" id="CHEBI:36208"/>
    </ligand>
</feature>
<name>A0A0K6IWW3_9PROT</name>
<feature type="binding site" evidence="8">
    <location>
        <position position="249"/>
    </location>
    <ligand>
        <name>shikimate</name>
        <dbReference type="ChEBI" id="CHEBI:36208"/>
    </ligand>
</feature>
<dbReference type="AlphaFoldDB" id="A0A0K6IWW3"/>
<dbReference type="FunFam" id="3.40.50.10860:FF:000006">
    <property type="entry name" value="Shikimate dehydrogenase (NADP(+))"/>
    <property type="match status" value="1"/>
</dbReference>
<dbReference type="InterPro" id="IPR041121">
    <property type="entry name" value="SDH_C"/>
</dbReference>
<sequence>MTDRYAVFGHPVAHSKSPFIHRAFAEQMGQDLDYEAIDPGAEGFAEAARRFFAEGGRGANVTLPFKEEALALADEALPRACEAGAANTLIAREGRLLADNTDGVGLVRDLTRRHGVPLAGAEVLLVGAGGAARGVLGPILRERPRRLVLANRTPARAETLARAFAALAAETGVKLDVQTWDALRPPFTLLINATSASLAGELPPLPPELFAARPFVYDMMYGAAPTPFLREAARHGAHTADGLGMLVEQAAESFFLWRGVRPDAQAVYARLRAALAG</sequence>
<dbReference type="SUPFAM" id="SSF51735">
    <property type="entry name" value="NAD(P)-binding Rossmann-fold domains"/>
    <property type="match status" value="1"/>
</dbReference>
<dbReference type="GO" id="GO:0005829">
    <property type="term" value="C:cytosol"/>
    <property type="evidence" value="ECO:0007669"/>
    <property type="project" value="TreeGrafter"/>
</dbReference>
<dbReference type="EMBL" id="CYHH01000009">
    <property type="protein sequence ID" value="CUB07595.1"/>
    <property type="molecule type" value="Genomic_DNA"/>
</dbReference>
<feature type="binding site" evidence="8">
    <location>
        <begin position="15"/>
        <end position="17"/>
    </location>
    <ligand>
        <name>shikimate</name>
        <dbReference type="ChEBI" id="CHEBI:36208"/>
    </ligand>
</feature>
<proteinExistence type="inferred from homology"/>
<feature type="binding site" evidence="8">
    <location>
        <begin position="127"/>
        <end position="131"/>
    </location>
    <ligand>
        <name>NADP(+)</name>
        <dbReference type="ChEBI" id="CHEBI:58349"/>
    </ligand>
</feature>
<dbReference type="OrthoDB" id="9776868at2"/>
<evidence type="ECO:0000256" key="4">
    <source>
        <dbReference type="ARBA" id="ARBA00022857"/>
    </source>
</evidence>
<comment type="subunit">
    <text evidence="8">Homodimer.</text>
</comment>
<feature type="binding site" evidence="8">
    <location>
        <position position="242"/>
    </location>
    <ligand>
        <name>NADP(+)</name>
        <dbReference type="ChEBI" id="CHEBI:58349"/>
    </ligand>
</feature>
<dbReference type="GO" id="GO:0004764">
    <property type="term" value="F:shikimate 3-dehydrogenase (NADP+) activity"/>
    <property type="evidence" value="ECO:0007669"/>
    <property type="project" value="UniProtKB-UniRule"/>
</dbReference>
<dbReference type="RefSeq" id="WP_055423878.1">
    <property type="nucleotide sequence ID" value="NZ_CYHH01000009.1"/>
</dbReference>
<comment type="catalytic activity">
    <reaction evidence="7 8">
        <text>shikimate + NADP(+) = 3-dehydroshikimate + NADPH + H(+)</text>
        <dbReference type="Rhea" id="RHEA:17737"/>
        <dbReference type="ChEBI" id="CHEBI:15378"/>
        <dbReference type="ChEBI" id="CHEBI:16630"/>
        <dbReference type="ChEBI" id="CHEBI:36208"/>
        <dbReference type="ChEBI" id="CHEBI:57783"/>
        <dbReference type="ChEBI" id="CHEBI:58349"/>
        <dbReference type="EC" id="1.1.1.25"/>
    </reaction>
</comment>
<evidence type="ECO:0000256" key="1">
    <source>
        <dbReference type="ARBA" id="ARBA00004871"/>
    </source>
</evidence>
<evidence type="ECO:0000259" key="11">
    <source>
        <dbReference type="Pfam" id="PF18317"/>
    </source>
</evidence>
<dbReference type="InterPro" id="IPR006151">
    <property type="entry name" value="Shikm_DH/Glu-tRNA_Rdtase"/>
</dbReference>
<feature type="binding site" evidence="8">
    <location>
        <begin position="151"/>
        <end position="156"/>
    </location>
    <ligand>
        <name>NADP(+)</name>
        <dbReference type="ChEBI" id="CHEBI:58349"/>
    </ligand>
</feature>
<dbReference type="Gene3D" id="3.40.50.720">
    <property type="entry name" value="NAD(P)-binding Rossmann-like Domain"/>
    <property type="match status" value="1"/>
</dbReference>
<feature type="domain" description="Quinate/shikimate 5-dehydrogenase/glutamyl-tRNA reductase" evidence="9">
    <location>
        <begin position="117"/>
        <end position="167"/>
    </location>
</feature>
<dbReference type="InterPro" id="IPR022893">
    <property type="entry name" value="Shikimate_DH_fam"/>
</dbReference>
<evidence type="ECO:0000256" key="6">
    <source>
        <dbReference type="ARBA" id="ARBA00023141"/>
    </source>
</evidence>
<dbReference type="CDD" id="cd01065">
    <property type="entry name" value="NAD_bind_Shikimate_DH"/>
    <property type="match status" value="1"/>
</dbReference>
<comment type="similarity">
    <text evidence="8">Belongs to the shikimate dehydrogenase family.</text>
</comment>
<feature type="active site" description="Proton acceptor" evidence="8">
    <location>
        <position position="66"/>
    </location>
</feature>
<protein>
    <recommendedName>
        <fullName evidence="2 8">Shikimate dehydrogenase (NADP(+))</fullName>
        <shortName evidence="8">SDH</shortName>
        <ecNumber evidence="2 8">1.1.1.25</ecNumber>
    </recommendedName>
</protein>
<dbReference type="GO" id="GO:0050661">
    <property type="term" value="F:NADP binding"/>
    <property type="evidence" value="ECO:0007669"/>
    <property type="project" value="InterPro"/>
</dbReference>
<dbReference type="EC" id="1.1.1.25" evidence="2 8"/>
<dbReference type="InterPro" id="IPR046346">
    <property type="entry name" value="Aminoacid_DH-like_N_sf"/>
</dbReference>
<evidence type="ECO:0000256" key="2">
    <source>
        <dbReference type="ARBA" id="ARBA00012962"/>
    </source>
</evidence>
<feature type="binding site" evidence="8">
    <location>
        <position position="102"/>
    </location>
    <ligand>
        <name>shikimate</name>
        <dbReference type="ChEBI" id="CHEBI:36208"/>
    </ligand>
</feature>
<dbReference type="InterPro" id="IPR013708">
    <property type="entry name" value="Shikimate_DH-bd_N"/>
</dbReference>
<feature type="domain" description="SDH C-terminal" evidence="11">
    <location>
        <begin position="242"/>
        <end position="272"/>
    </location>
</feature>
<dbReference type="Gene3D" id="3.40.50.10860">
    <property type="entry name" value="Leucine Dehydrogenase, chain A, domain 1"/>
    <property type="match status" value="1"/>
</dbReference>
<organism evidence="12 13">
    <name type="scientific">Tepidiphilus thermophilus</name>
    <dbReference type="NCBI Taxonomy" id="876478"/>
    <lineage>
        <taxon>Bacteria</taxon>
        <taxon>Pseudomonadati</taxon>
        <taxon>Pseudomonadota</taxon>
        <taxon>Hydrogenophilia</taxon>
        <taxon>Hydrogenophilales</taxon>
        <taxon>Hydrogenophilaceae</taxon>
        <taxon>Tepidiphilus</taxon>
    </lineage>
</organism>
<dbReference type="GO" id="GO:0008652">
    <property type="term" value="P:amino acid biosynthetic process"/>
    <property type="evidence" value="ECO:0007669"/>
    <property type="project" value="UniProtKB-KW"/>
</dbReference>
<keyword evidence="6 8" id="KW-0057">Aromatic amino acid biosynthesis</keyword>
<evidence type="ECO:0000259" key="10">
    <source>
        <dbReference type="Pfam" id="PF08501"/>
    </source>
</evidence>
<dbReference type="PANTHER" id="PTHR21089:SF1">
    <property type="entry name" value="BIFUNCTIONAL 3-DEHYDROQUINATE DEHYDRATASE_SHIKIMATE DEHYDROGENASE, CHLOROPLASTIC"/>
    <property type="match status" value="1"/>
</dbReference>
<evidence type="ECO:0000256" key="7">
    <source>
        <dbReference type="ARBA" id="ARBA00049442"/>
    </source>
</evidence>
<comment type="caution">
    <text evidence="8">Lacks conserved residue(s) required for the propagation of feature annotation.</text>
</comment>
<dbReference type="NCBIfam" id="NF001310">
    <property type="entry name" value="PRK00258.1-2"/>
    <property type="match status" value="1"/>
</dbReference>
<feature type="binding site" evidence="8">
    <location>
        <position position="219"/>
    </location>
    <ligand>
        <name>NADP(+)</name>
        <dbReference type="ChEBI" id="CHEBI:58349"/>
    </ligand>
</feature>
<dbReference type="Pfam" id="PF18317">
    <property type="entry name" value="SDH_C"/>
    <property type="match status" value="1"/>
</dbReference>
<evidence type="ECO:0000256" key="3">
    <source>
        <dbReference type="ARBA" id="ARBA00022605"/>
    </source>
</evidence>